<protein>
    <submittedName>
        <fullName evidence="1">Uncharacterized protein</fullName>
    </submittedName>
</protein>
<evidence type="ECO:0000313" key="1">
    <source>
        <dbReference type="EMBL" id="CAH3153202.1"/>
    </source>
</evidence>
<accession>A0ABN8Q1R1</accession>
<name>A0ABN8Q1R1_9CNID</name>
<sequence>MNEEFTRLPRCLGTDIPMFGAFSFSSGYKSFSSAMENKPNPRFYRCPHRFRRKTQQVSRFHRKDLLDINLEIKMAANRGILLAKQEAAFEAFRAEFTKEGLTIPEGLIALLKTTKVKANHSPDESRARLYKRLWCILWHGSKKTLGAGAGEWPTYVYPEALKRVVREFIPGDEVDRPDPTHKRVYKVTMADLAAATWPQYKTKKTH</sequence>
<gene>
    <name evidence="1" type="ORF">PLOB_00049446</name>
</gene>
<dbReference type="Proteomes" id="UP001159405">
    <property type="component" value="Unassembled WGS sequence"/>
</dbReference>
<evidence type="ECO:0000313" key="2">
    <source>
        <dbReference type="Proteomes" id="UP001159405"/>
    </source>
</evidence>
<proteinExistence type="predicted"/>
<dbReference type="EMBL" id="CALNXK010000096">
    <property type="protein sequence ID" value="CAH3153202.1"/>
    <property type="molecule type" value="Genomic_DNA"/>
</dbReference>
<keyword evidence="2" id="KW-1185">Reference proteome</keyword>
<organism evidence="1 2">
    <name type="scientific">Porites lobata</name>
    <dbReference type="NCBI Taxonomy" id="104759"/>
    <lineage>
        <taxon>Eukaryota</taxon>
        <taxon>Metazoa</taxon>
        <taxon>Cnidaria</taxon>
        <taxon>Anthozoa</taxon>
        <taxon>Hexacorallia</taxon>
        <taxon>Scleractinia</taxon>
        <taxon>Fungiina</taxon>
        <taxon>Poritidae</taxon>
        <taxon>Porites</taxon>
    </lineage>
</organism>
<comment type="caution">
    <text evidence="1">The sequence shown here is derived from an EMBL/GenBank/DDBJ whole genome shotgun (WGS) entry which is preliminary data.</text>
</comment>
<reference evidence="1 2" key="1">
    <citation type="submission" date="2022-05" db="EMBL/GenBank/DDBJ databases">
        <authorList>
            <consortium name="Genoscope - CEA"/>
            <person name="William W."/>
        </authorList>
    </citation>
    <scope>NUCLEOTIDE SEQUENCE [LARGE SCALE GENOMIC DNA]</scope>
</reference>